<dbReference type="Pfam" id="PF13558">
    <property type="entry name" value="SbcC_Walker_B"/>
    <property type="match status" value="1"/>
</dbReference>
<dbReference type="AlphaFoldDB" id="A0A9D2M7F3"/>
<feature type="coiled-coil region" evidence="4">
    <location>
        <begin position="262"/>
        <end position="302"/>
    </location>
</feature>
<dbReference type="GO" id="GO:0016887">
    <property type="term" value="F:ATP hydrolysis activity"/>
    <property type="evidence" value="ECO:0007669"/>
    <property type="project" value="InterPro"/>
</dbReference>
<evidence type="ECO:0000256" key="2">
    <source>
        <dbReference type="ARBA" id="ARBA00011322"/>
    </source>
</evidence>
<feature type="coiled-coil region" evidence="4">
    <location>
        <begin position="419"/>
        <end position="453"/>
    </location>
</feature>
<dbReference type="Proteomes" id="UP000886803">
    <property type="component" value="Unassembled WGS sequence"/>
</dbReference>
<evidence type="ECO:0000256" key="1">
    <source>
        <dbReference type="ARBA" id="ARBA00006930"/>
    </source>
</evidence>
<sequence>MKPMELTLCAFGPYAGRTTLDLTGFGGSGLFLISGDTGAGKTALFDAITYALYGEATGAYRAPDMLRSDFADPKTETFVELTFTHRGRRYTVSRAPEQRRPRLRGEGFTTAPARSALRREPDEPVTGAKAVTTAVTALLGIDAKQFAQISMIAQNDFTRLLNASSADRAEILRQVFDTAAYQKLGSVARSRAGAAARKVETANAAVLIQLGRLQAPPDCPESEPLRALQAANDPYRASGAPALAEACLAADKAADRALQKSLAELDAAVSAAAARRQAAEARAALAERLTKAQAEAARLAAEAPARRAAWDKTEARRPEGEALAAKLANLDALAPRYEALAAAEYAAKTTAKTEETAAKAALDAAAALEAWQRGRDATAAALAACGDPAAAIAKQETIEQAALDQAKTCEGLLADLRALAREQKTLAALQADYNKKQAALDTATETHAALQRQLNAARAGLLAQTLTEGAPCPVCGATHHPAPAALPPGHPTEAAVDAAAQTLETARKAAAAASNAAGAAAARCETRETTLRRDADAFLTRRRKFYEGPPAAELDADALREALAAQSTALQEGLRGVRAALREARQQAERRKALADKLQTLDAAGPARQQAQAQTAAARTEAQAARAAAEARLAELRAGLPYPTAAALREARRQVAEAQTALQAALAEAAKARAAFEGRLNEAKGQAEALRREAEAAAQAPAPEEARAALQALETRRAETRAAAQATAQRLAANREAARDLRKALAEAETAREQNALLDNLSRTINGNLAGKRRLPFEQYVQAFHFEGVVAAANRRFTRMTDGQYTLRRHEAGERDSLSAKTTLDLDVFDAYTGKTRPVASLSGGESFLAALSLALGISDTIQQQAGGVQVDTLFVDEGFGTLDAEALQKAIDTLTALAGADKLVGIISHVEALQDRIPRKILVRKTRQGSEAEVCIE</sequence>
<dbReference type="Gene3D" id="3.40.50.300">
    <property type="entry name" value="P-loop containing nucleotide triphosphate hydrolases"/>
    <property type="match status" value="2"/>
</dbReference>
<organism evidence="6 7">
    <name type="scientific">Candidatus Gemmiger avicola</name>
    <dbReference type="NCBI Taxonomy" id="2838605"/>
    <lineage>
        <taxon>Bacteria</taxon>
        <taxon>Bacillati</taxon>
        <taxon>Bacillota</taxon>
        <taxon>Clostridia</taxon>
        <taxon>Eubacteriales</taxon>
        <taxon>Gemmiger</taxon>
    </lineage>
</organism>
<evidence type="ECO:0000313" key="7">
    <source>
        <dbReference type="Proteomes" id="UP000886803"/>
    </source>
</evidence>
<dbReference type="PANTHER" id="PTHR32114:SF2">
    <property type="entry name" value="ABC TRANSPORTER ABCH.3"/>
    <property type="match status" value="1"/>
</dbReference>
<dbReference type="PANTHER" id="PTHR32114">
    <property type="entry name" value="ABC TRANSPORTER ABCH.3"/>
    <property type="match status" value="1"/>
</dbReference>
<dbReference type="EMBL" id="DWYG01000138">
    <property type="protein sequence ID" value="HJB42477.1"/>
    <property type="molecule type" value="Genomic_DNA"/>
</dbReference>
<dbReference type="GO" id="GO:0006302">
    <property type="term" value="P:double-strand break repair"/>
    <property type="evidence" value="ECO:0007669"/>
    <property type="project" value="InterPro"/>
</dbReference>
<proteinExistence type="inferred from homology"/>
<comment type="similarity">
    <text evidence="1">Belongs to the SMC family. SbcC subfamily.</text>
</comment>
<reference evidence="6" key="1">
    <citation type="journal article" date="2021" name="PeerJ">
        <title>Extensive microbial diversity within the chicken gut microbiome revealed by metagenomics and culture.</title>
        <authorList>
            <person name="Gilroy R."/>
            <person name="Ravi A."/>
            <person name="Getino M."/>
            <person name="Pursley I."/>
            <person name="Horton D.L."/>
            <person name="Alikhan N.F."/>
            <person name="Baker D."/>
            <person name="Gharbi K."/>
            <person name="Hall N."/>
            <person name="Watson M."/>
            <person name="Adriaenssens E.M."/>
            <person name="Foster-Nyarko E."/>
            <person name="Jarju S."/>
            <person name="Secka A."/>
            <person name="Antonio M."/>
            <person name="Oren A."/>
            <person name="Chaudhuri R.R."/>
            <person name="La Ragione R."/>
            <person name="Hildebrand F."/>
            <person name="Pallen M.J."/>
        </authorList>
    </citation>
    <scope>NUCLEOTIDE SEQUENCE</scope>
    <source>
        <strain evidence="6">ChiBcec8-13705</strain>
    </source>
</reference>
<feature type="coiled-coil region" evidence="4">
    <location>
        <begin position="578"/>
        <end position="761"/>
    </location>
</feature>
<dbReference type="InterPro" id="IPR038729">
    <property type="entry name" value="Rad50/SbcC_AAA"/>
</dbReference>
<dbReference type="SUPFAM" id="SSF52540">
    <property type="entry name" value="P-loop containing nucleoside triphosphate hydrolases"/>
    <property type="match status" value="1"/>
</dbReference>
<evidence type="ECO:0000313" key="6">
    <source>
        <dbReference type="EMBL" id="HJB42477.1"/>
    </source>
</evidence>
<name>A0A9D2M7F3_9FIRM</name>
<accession>A0A9D2M7F3</accession>
<keyword evidence="4" id="KW-0175">Coiled coil</keyword>
<evidence type="ECO:0000259" key="5">
    <source>
        <dbReference type="Pfam" id="PF13476"/>
    </source>
</evidence>
<evidence type="ECO:0000256" key="3">
    <source>
        <dbReference type="ARBA" id="ARBA00013368"/>
    </source>
</evidence>
<protein>
    <recommendedName>
        <fullName evidence="3">Nuclease SbcCD subunit C</fullName>
    </recommendedName>
</protein>
<dbReference type="Pfam" id="PF13476">
    <property type="entry name" value="AAA_23"/>
    <property type="match status" value="1"/>
</dbReference>
<reference evidence="6" key="2">
    <citation type="submission" date="2021-04" db="EMBL/GenBank/DDBJ databases">
        <authorList>
            <person name="Gilroy R."/>
        </authorList>
    </citation>
    <scope>NUCLEOTIDE SEQUENCE</scope>
    <source>
        <strain evidence="6">ChiBcec8-13705</strain>
    </source>
</reference>
<dbReference type="InterPro" id="IPR027417">
    <property type="entry name" value="P-loop_NTPase"/>
</dbReference>
<comment type="subunit">
    <text evidence="2">Heterodimer of SbcC and SbcD.</text>
</comment>
<gene>
    <name evidence="6" type="ORF">H9945_08260</name>
</gene>
<evidence type="ECO:0000256" key="4">
    <source>
        <dbReference type="SAM" id="Coils"/>
    </source>
</evidence>
<feature type="domain" description="Rad50/SbcC-type AAA" evidence="5">
    <location>
        <begin position="5"/>
        <end position="183"/>
    </location>
</feature>
<comment type="caution">
    <text evidence="6">The sequence shown here is derived from an EMBL/GenBank/DDBJ whole genome shotgun (WGS) entry which is preliminary data.</text>
</comment>